<dbReference type="EMBL" id="JAEKPD010000015">
    <property type="protein sequence ID" value="MBJ3763946.1"/>
    <property type="molecule type" value="Genomic_DNA"/>
</dbReference>
<organism evidence="3 4">
    <name type="scientific">Palleronia pontilimi</name>
    <dbReference type="NCBI Taxonomy" id="1964209"/>
    <lineage>
        <taxon>Bacteria</taxon>
        <taxon>Pseudomonadati</taxon>
        <taxon>Pseudomonadota</taxon>
        <taxon>Alphaproteobacteria</taxon>
        <taxon>Rhodobacterales</taxon>
        <taxon>Roseobacteraceae</taxon>
        <taxon>Palleronia</taxon>
    </lineage>
</organism>
<keyword evidence="1" id="KW-0812">Transmembrane</keyword>
<evidence type="ECO:0000256" key="2">
    <source>
        <dbReference type="SAM" id="SignalP"/>
    </source>
</evidence>
<proteinExistence type="predicted"/>
<reference evidence="3" key="1">
    <citation type="submission" date="2020-12" db="EMBL/GenBank/DDBJ databases">
        <title>Bacterial taxonomy.</title>
        <authorList>
            <person name="Pan X."/>
        </authorList>
    </citation>
    <scope>NUCLEOTIDE SEQUENCE</scope>
    <source>
        <strain evidence="3">KCTC 52957</strain>
    </source>
</reference>
<keyword evidence="2" id="KW-0732">Signal</keyword>
<comment type="caution">
    <text evidence="3">The sequence shown here is derived from an EMBL/GenBank/DDBJ whole genome shotgun (WGS) entry which is preliminary data.</text>
</comment>
<keyword evidence="4" id="KW-1185">Reference proteome</keyword>
<dbReference type="AlphaFoldDB" id="A0A934IJ92"/>
<keyword evidence="1" id="KW-1133">Transmembrane helix</keyword>
<evidence type="ECO:0000313" key="4">
    <source>
        <dbReference type="Proteomes" id="UP000642488"/>
    </source>
</evidence>
<protein>
    <submittedName>
        <fullName evidence="3">TIGR02186 family protein</fullName>
    </submittedName>
</protein>
<dbReference type="InterPro" id="IPR019088">
    <property type="entry name" value="CHP02186-rel_TM"/>
</dbReference>
<feature type="transmembrane region" description="Helical" evidence="1">
    <location>
        <begin position="224"/>
        <end position="248"/>
    </location>
</feature>
<name>A0A934IJ92_9RHOB</name>
<dbReference type="Proteomes" id="UP000642488">
    <property type="component" value="Unassembled WGS sequence"/>
</dbReference>
<keyword evidence="1" id="KW-0472">Membrane</keyword>
<gene>
    <name evidence="3" type="ORF">ILP92_14430</name>
</gene>
<feature type="signal peptide" evidence="2">
    <location>
        <begin position="1"/>
        <end position="17"/>
    </location>
</feature>
<evidence type="ECO:0000313" key="3">
    <source>
        <dbReference type="EMBL" id="MBJ3763946.1"/>
    </source>
</evidence>
<evidence type="ECO:0000256" key="1">
    <source>
        <dbReference type="SAM" id="Phobius"/>
    </source>
</evidence>
<dbReference type="Pfam" id="PF09608">
    <property type="entry name" value="Alph_Pro_TM"/>
    <property type="match status" value="1"/>
</dbReference>
<feature type="chain" id="PRO_5036951970" evidence="2">
    <location>
        <begin position="18"/>
        <end position="250"/>
    </location>
</feature>
<accession>A0A934IJ92</accession>
<sequence>MIRALLILLALALPAKAEDLVAGLSQSRISISANFDGSEILIFGAVKRDSPIPEGQLGIIVTVEGPKTPLTVRRKDKQALIWVNSAAVEIDRAPSFYAVNTSGPLEQVLKQTSDMRHSITVRRAIRSVGAPMDIQDPTNFTDALIRIREAQGLYQQNVGAVEIEDQTLFNTSVALPANLVEGDYTSRIYLTREGQVIAEYASSIDVAKVGLERFLFTLAHDQPLAYGLLSLAIAIAAGWGASAVFRYLQG</sequence>